<reference evidence="2 3" key="1">
    <citation type="submission" date="2016-10" db="EMBL/GenBank/DDBJ databases">
        <authorList>
            <person name="de Groot N.N."/>
        </authorList>
    </citation>
    <scope>NUCLEOTIDE SEQUENCE [LARGE SCALE GENOMIC DNA]</scope>
    <source>
        <strain>GEY</strain>
        <strain evidence="3">DSM 9560</strain>
    </source>
</reference>
<dbReference type="AlphaFoldDB" id="A0A1I2K3M6"/>
<dbReference type="STRING" id="1003.SAMN04488541_10846"/>
<name>A0A1I2K3M6_9BACT</name>
<proteinExistence type="predicted"/>
<dbReference type="Proteomes" id="UP000199513">
    <property type="component" value="Unassembled WGS sequence"/>
</dbReference>
<accession>A0A1I2K3M6</accession>
<dbReference type="NCBIfam" id="TIGR03696">
    <property type="entry name" value="Rhs_assc_core"/>
    <property type="match status" value="1"/>
</dbReference>
<feature type="compositionally biased region" description="Pro residues" evidence="1">
    <location>
        <begin position="499"/>
        <end position="510"/>
    </location>
</feature>
<feature type="region of interest" description="Disordered" evidence="1">
    <location>
        <begin position="476"/>
        <end position="510"/>
    </location>
</feature>
<evidence type="ECO:0000313" key="2">
    <source>
        <dbReference type="EMBL" id="SFF61692.1"/>
    </source>
</evidence>
<organism evidence="2 3">
    <name type="scientific">Thermoflexibacter ruber</name>
    <dbReference type="NCBI Taxonomy" id="1003"/>
    <lineage>
        <taxon>Bacteria</taxon>
        <taxon>Pseudomonadati</taxon>
        <taxon>Bacteroidota</taxon>
        <taxon>Cytophagia</taxon>
        <taxon>Cytophagales</taxon>
        <taxon>Thermoflexibacteraceae</taxon>
        <taxon>Thermoflexibacter</taxon>
    </lineage>
</organism>
<evidence type="ECO:0000313" key="3">
    <source>
        <dbReference type="Proteomes" id="UP000199513"/>
    </source>
</evidence>
<sequence length="678" mass="74659">MLIKKDANNYIHYVYDGSGAKLRKTVVEAGVTTTTDYIGSFVYTKVGAAPEDFFMETEEGRIVNLTGKTFGSPETYEYTYKDHLGNARLSYRQNAPISSQTIVMTAETTPSSVPTTENAQFDNIAQARDNTSGYRSTNSVKLNKNKLRVGNLHSSNNSLTANANSSVRVSVRATWQTPPQVVQYMIAQAGGTVQDQDKREKPVLPPNRLTLNSPVVVIPAQAQQNIGEIIIPPSPPRINLIGIGQIIGKTLSLQRKAKEDPATPYQGDLGQMNLLGMQSLSTPPQAKLVVNLYAGASIVQTYEQPVTLAGETAWEELAIGFTTTQQVRVEAYVISTEPDTVFYTWFDDLKIEITDKPTAMVVQENHYYPFGLNMKGLDYVQNVNQENKFTFNGKEKQTELGLHHYDFSARSYDYQTGRTTTLDPHGDRYVNVSGYSFLNNNPLRYIDPTGRDVTETAWGTRYTGVDAQNMFRQLQQQYGNGGGDNEGKGKKSKSNNLPAPLPPNEPPTPNPIKEGFLKVVEVVNQLINVELESEAEISLGWMNFALKADFLSSIGGFIKGNSKVILRITINKEQGKLIPKLSFVNWWKDGIVQSGGGLSLPTIGTIGGVGMDIMIEHGFDKEKNKGQTAVNVGFGTVEFEFQGSQSPTIKTTTDFGVELAAFLGIKFQFSAKKTLIGK</sequence>
<keyword evidence="3" id="KW-1185">Reference proteome</keyword>
<dbReference type="OrthoDB" id="976756at2"/>
<dbReference type="InterPro" id="IPR022385">
    <property type="entry name" value="Rhs_assc_core"/>
</dbReference>
<evidence type="ECO:0000256" key="1">
    <source>
        <dbReference type="SAM" id="MobiDB-lite"/>
    </source>
</evidence>
<dbReference type="Gene3D" id="2.180.10.10">
    <property type="entry name" value="RHS repeat-associated core"/>
    <property type="match status" value="2"/>
</dbReference>
<gene>
    <name evidence="2" type="ORF">SAMN04488541_10846</name>
</gene>
<dbReference type="RefSeq" id="WP_091549571.1">
    <property type="nucleotide sequence ID" value="NZ_FONY01000084.1"/>
</dbReference>
<dbReference type="EMBL" id="FONY01000084">
    <property type="protein sequence ID" value="SFF61692.1"/>
    <property type="molecule type" value="Genomic_DNA"/>
</dbReference>
<protein>
    <submittedName>
        <fullName evidence="2">RHS repeat-associated core domain-containing protein</fullName>
    </submittedName>
</protein>